<comment type="caution">
    <text evidence="1">The sequence shown here is derived from an EMBL/GenBank/DDBJ whole genome shotgun (WGS) entry which is preliminary data.</text>
</comment>
<sequence length="354" mass="37536">MASSTQNKGTILVTGGGGYVGGQIIREALASGFHVRVTARSASSAARSIARFPSHADRLLTAVIPDMTVLESYADAFADGAVTGIVHAASPFVLAPEDNVRDLLEPAVKGATAVLEAALRYGGGKVKRVVATSSFAAVVDLTKGKRPGYTYDEKDWNPMTWDEAARADGVTAYCASKALAERAMWDWVGAHAGQVSFGLATICPPWVFGPYADELRSTTRGLSESVKLLDGIIDSDAVPGFDFGGYADVREVAAAHVRALEVPAAAGRRFLVGQDFRYQAAVDIARETVPALKDRLPVGRPGEWEDAYRIDGSLATRVLGLKYGTLRDAVTDTYVQLLKAREIEAEATTAAGGR</sequence>
<dbReference type="EMBL" id="MU393421">
    <property type="protein sequence ID" value="KAI4871169.1"/>
    <property type="molecule type" value="Genomic_DNA"/>
</dbReference>
<accession>A0ACB9ZJE3</accession>
<dbReference type="Proteomes" id="UP001497700">
    <property type="component" value="Unassembled WGS sequence"/>
</dbReference>
<evidence type="ECO:0000313" key="2">
    <source>
        <dbReference type="Proteomes" id="UP001497700"/>
    </source>
</evidence>
<gene>
    <name evidence="1" type="ORF">F4820DRAFT_8057</name>
</gene>
<reference evidence="1 2" key="1">
    <citation type="journal article" date="2022" name="New Phytol.">
        <title>Ecological generalism drives hyperdiversity of secondary metabolite gene clusters in xylarialean endophytes.</title>
        <authorList>
            <person name="Franco M.E.E."/>
            <person name="Wisecaver J.H."/>
            <person name="Arnold A.E."/>
            <person name="Ju Y.M."/>
            <person name="Slot J.C."/>
            <person name="Ahrendt S."/>
            <person name="Moore L.P."/>
            <person name="Eastman K.E."/>
            <person name="Scott K."/>
            <person name="Konkel Z."/>
            <person name="Mondo S.J."/>
            <person name="Kuo A."/>
            <person name="Hayes R.D."/>
            <person name="Haridas S."/>
            <person name="Andreopoulos B."/>
            <person name="Riley R."/>
            <person name="LaButti K."/>
            <person name="Pangilinan J."/>
            <person name="Lipzen A."/>
            <person name="Amirebrahimi M."/>
            <person name="Yan J."/>
            <person name="Adam C."/>
            <person name="Keymanesh K."/>
            <person name="Ng V."/>
            <person name="Louie K."/>
            <person name="Northen T."/>
            <person name="Drula E."/>
            <person name="Henrissat B."/>
            <person name="Hsieh H.M."/>
            <person name="Youens-Clark K."/>
            <person name="Lutzoni F."/>
            <person name="Miadlikowska J."/>
            <person name="Eastwood D.C."/>
            <person name="Hamelin R.C."/>
            <person name="Grigoriev I.V."/>
            <person name="U'Ren J.M."/>
        </authorList>
    </citation>
    <scope>NUCLEOTIDE SEQUENCE [LARGE SCALE GENOMIC DNA]</scope>
    <source>
        <strain evidence="1 2">CBS 119005</strain>
    </source>
</reference>
<keyword evidence="2" id="KW-1185">Reference proteome</keyword>
<organism evidence="1 2">
    <name type="scientific">Hypoxylon rubiginosum</name>
    <dbReference type="NCBI Taxonomy" id="110542"/>
    <lineage>
        <taxon>Eukaryota</taxon>
        <taxon>Fungi</taxon>
        <taxon>Dikarya</taxon>
        <taxon>Ascomycota</taxon>
        <taxon>Pezizomycotina</taxon>
        <taxon>Sordariomycetes</taxon>
        <taxon>Xylariomycetidae</taxon>
        <taxon>Xylariales</taxon>
        <taxon>Hypoxylaceae</taxon>
        <taxon>Hypoxylon</taxon>
    </lineage>
</organism>
<proteinExistence type="predicted"/>
<protein>
    <submittedName>
        <fullName evidence="1">NAD(P)-binding protein</fullName>
    </submittedName>
</protein>
<name>A0ACB9ZJE3_9PEZI</name>
<evidence type="ECO:0000313" key="1">
    <source>
        <dbReference type="EMBL" id="KAI4871169.1"/>
    </source>
</evidence>